<keyword evidence="3" id="KW-0813">Transport</keyword>
<dbReference type="GO" id="GO:0005886">
    <property type="term" value="C:plasma membrane"/>
    <property type="evidence" value="ECO:0007669"/>
    <property type="project" value="TreeGrafter"/>
</dbReference>
<feature type="transmembrane region" description="Helical" evidence="9">
    <location>
        <begin position="52"/>
        <end position="69"/>
    </location>
</feature>
<dbReference type="RefSeq" id="WP_163632556.1">
    <property type="nucleotide sequence ID" value="NZ_JAAAMI010000001.1"/>
</dbReference>
<evidence type="ECO:0000256" key="6">
    <source>
        <dbReference type="ARBA" id="ARBA00022989"/>
    </source>
</evidence>
<protein>
    <submittedName>
        <fullName evidence="12">Cation diffusion facilitator family transporter</fullName>
    </submittedName>
</protein>
<dbReference type="AlphaFoldDB" id="A0A6I5KMQ1"/>
<comment type="subcellular location">
    <subcellularLocation>
        <location evidence="1">Membrane</location>
        <topology evidence="1">Multi-pass membrane protein</topology>
    </subcellularLocation>
</comment>
<evidence type="ECO:0000313" key="13">
    <source>
        <dbReference type="Proteomes" id="UP000468707"/>
    </source>
</evidence>
<dbReference type="InterPro" id="IPR050681">
    <property type="entry name" value="CDF/SLC30A"/>
</dbReference>
<feature type="domain" description="Cation efflux protein transmembrane" evidence="10">
    <location>
        <begin position="22"/>
        <end position="213"/>
    </location>
</feature>
<dbReference type="InterPro" id="IPR027469">
    <property type="entry name" value="Cation_efflux_TMD_sf"/>
</dbReference>
<evidence type="ECO:0000256" key="9">
    <source>
        <dbReference type="SAM" id="Phobius"/>
    </source>
</evidence>
<evidence type="ECO:0000313" key="12">
    <source>
        <dbReference type="EMBL" id="NDV42104.1"/>
    </source>
</evidence>
<comment type="similarity">
    <text evidence="2">Belongs to the cation diffusion facilitator (CDF) transporter (TC 2.A.4) family. SLC30A subfamily.</text>
</comment>
<evidence type="ECO:0000259" key="10">
    <source>
        <dbReference type="Pfam" id="PF01545"/>
    </source>
</evidence>
<dbReference type="PANTHER" id="PTHR11562:SF17">
    <property type="entry name" value="RE54080P-RELATED"/>
    <property type="match status" value="1"/>
</dbReference>
<dbReference type="Gene3D" id="3.30.70.1350">
    <property type="entry name" value="Cation efflux protein, cytoplasmic domain"/>
    <property type="match status" value="1"/>
</dbReference>
<dbReference type="EMBL" id="JAAAMI010000001">
    <property type="protein sequence ID" value="NDV42104.1"/>
    <property type="molecule type" value="Genomic_DNA"/>
</dbReference>
<evidence type="ECO:0000256" key="8">
    <source>
        <dbReference type="ARBA" id="ARBA00023136"/>
    </source>
</evidence>
<feature type="transmembrane region" description="Helical" evidence="9">
    <location>
        <begin position="124"/>
        <end position="143"/>
    </location>
</feature>
<dbReference type="NCBIfam" id="TIGR01297">
    <property type="entry name" value="CDF"/>
    <property type="match status" value="1"/>
</dbReference>
<organism evidence="12 13">
    <name type="scientific">Flagellimonas sediminis</name>
    <dbReference type="NCBI Taxonomy" id="2696468"/>
    <lineage>
        <taxon>Bacteria</taxon>
        <taxon>Pseudomonadati</taxon>
        <taxon>Bacteroidota</taxon>
        <taxon>Flavobacteriia</taxon>
        <taxon>Flavobacteriales</taxon>
        <taxon>Flavobacteriaceae</taxon>
        <taxon>Flagellimonas</taxon>
    </lineage>
</organism>
<feature type="transmembrane region" description="Helical" evidence="9">
    <location>
        <begin position="21"/>
        <end position="46"/>
    </location>
</feature>
<keyword evidence="8 9" id="KW-0472">Membrane</keyword>
<gene>
    <name evidence="12" type="ORF">GTK07_02095</name>
</gene>
<evidence type="ECO:0000256" key="1">
    <source>
        <dbReference type="ARBA" id="ARBA00004141"/>
    </source>
</evidence>
<reference evidence="12 13" key="1">
    <citation type="submission" date="2020-01" db="EMBL/GenBank/DDBJ databases">
        <title>Muricauda sediminis sp.nov. 40Bstr401.</title>
        <authorList>
            <person name="Xue Z."/>
            <person name="Zhu S."/>
            <person name="Ren N."/>
            <person name="Chen T."/>
            <person name="Chen X."/>
            <person name="Chen J."/>
            <person name="Yang J."/>
        </authorList>
    </citation>
    <scope>NUCLEOTIDE SEQUENCE [LARGE SCALE GENOMIC DNA]</scope>
    <source>
        <strain evidence="12 13">40Bstr401</strain>
    </source>
</reference>
<keyword evidence="7" id="KW-0406">Ion transport</keyword>
<keyword evidence="13" id="KW-1185">Reference proteome</keyword>
<name>A0A6I5KMQ1_9FLAO</name>
<evidence type="ECO:0000256" key="4">
    <source>
        <dbReference type="ARBA" id="ARBA00022692"/>
    </source>
</evidence>
<dbReference type="InterPro" id="IPR058533">
    <property type="entry name" value="Cation_efflux_TM"/>
</dbReference>
<dbReference type="GO" id="GO:0005385">
    <property type="term" value="F:zinc ion transmembrane transporter activity"/>
    <property type="evidence" value="ECO:0007669"/>
    <property type="project" value="TreeGrafter"/>
</dbReference>
<evidence type="ECO:0000259" key="11">
    <source>
        <dbReference type="Pfam" id="PF16916"/>
    </source>
</evidence>
<sequence length="306" mass="34440">MAHHHHHHGHSHSHPDLKGRNLLISIFLNVAITVSQIVGGLISGSLALLSDALHNFSDVLSLVISYVATKLGKKKACKKKTFGYKRAEIMAAFVNAATLVVVAIILIKEAVERLFHPQPIESNLVIWLSLIAIAGNGFSVLLLKKDSEHNMNMKSAYLHLLTDMMASVAVLVGGILMKFYQIYWVDAVLTMAIGVYLIYMGYDLLKESTKVLMLFTPKTIIIQDLVESICTIDRVKNVHHVHIWQLNEDEVHMEAHIDFVEDITLSQFDTILEEIEEHLYHKHGINHVNIQPEFDKCDSKSVIVQD</sequence>
<keyword evidence="5" id="KW-0864">Zinc transport</keyword>
<proteinExistence type="inferred from homology"/>
<dbReference type="PANTHER" id="PTHR11562">
    <property type="entry name" value="CATION EFFLUX PROTEIN/ ZINC TRANSPORTER"/>
    <property type="match status" value="1"/>
</dbReference>
<feature type="transmembrane region" description="Helical" evidence="9">
    <location>
        <begin position="89"/>
        <end position="108"/>
    </location>
</feature>
<dbReference type="Gene3D" id="1.20.1510.10">
    <property type="entry name" value="Cation efflux protein transmembrane domain"/>
    <property type="match status" value="1"/>
</dbReference>
<keyword evidence="6 9" id="KW-1133">Transmembrane helix</keyword>
<dbReference type="Proteomes" id="UP000468707">
    <property type="component" value="Unassembled WGS sequence"/>
</dbReference>
<evidence type="ECO:0000256" key="3">
    <source>
        <dbReference type="ARBA" id="ARBA00022448"/>
    </source>
</evidence>
<evidence type="ECO:0000256" key="7">
    <source>
        <dbReference type="ARBA" id="ARBA00023065"/>
    </source>
</evidence>
<evidence type="ECO:0000256" key="2">
    <source>
        <dbReference type="ARBA" id="ARBA00008873"/>
    </source>
</evidence>
<dbReference type="InterPro" id="IPR002524">
    <property type="entry name" value="Cation_efflux"/>
</dbReference>
<dbReference type="Pfam" id="PF16916">
    <property type="entry name" value="ZT_dimer"/>
    <property type="match status" value="1"/>
</dbReference>
<dbReference type="InterPro" id="IPR036837">
    <property type="entry name" value="Cation_efflux_CTD_sf"/>
</dbReference>
<dbReference type="InterPro" id="IPR027470">
    <property type="entry name" value="Cation_efflux_CTD"/>
</dbReference>
<accession>A0A6I5KMQ1</accession>
<keyword evidence="4 9" id="KW-0812">Transmembrane</keyword>
<dbReference type="SUPFAM" id="SSF161111">
    <property type="entry name" value="Cation efflux protein transmembrane domain-like"/>
    <property type="match status" value="1"/>
</dbReference>
<keyword evidence="5" id="KW-0862">Zinc</keyword>
<comment type="caution">
    <text evidence="12">The sequence shown here is derived from an EMBL/GenBank/DDBJ whole genome shotgun (WGS) entry which is preliminary data.</text>
</comment>
<evidence type="ECO:0000256" key="5">
    <source>
        <dbReference type="ARBA" id="ARBA00022906"/>
    </source>
</evidence>
<feature type="domain" description="Cation efflux protein cytoplasmic" evidence="11">
    <location>
        <begin position="218"/>
        <end position="293"/>
    </location>
</feature>
<feature type="transmembrane region" description="Helical" evidence="9">
    <location>
        <begin position="182"/>
        <end position="205"/>
    </location>
</feature>
<dbReference type="Pfam" id="PF01545">
    <property type="entry name" value="Cation_efflux"/>
    <property type="match status" value="1"/>
</dbReference>
<dbReference type="SUPFAM" id="SSF160240">
    <property type="entry name" value="Cation efflux protein cytoplasmic domain-like"/>
    <property type="match status" value="1"/>
</dbReference>
<feature type="transmembrane region" description="Helical" evidence="9">
    <location>
        <begin position="155"/>
        <end position="176"/>
    </location>
</feature>